<comment type="caution">
    <text evidence="2">The sequence shown here is derived from an EMBL/GenBank/DDBJ whole genome shotgun (WGS) entry which is preliminary data.</text>
</comment>
<dbReference type="CDD" id="cd02230">
    <property type="entry name" value="cupin_HP0902-like"/>
    <property type="match status" value="1"/>
</dbReference>
<dbReference type="InterPro" id="IPR013096">
    <property type="entry name" value="Cupin_2"/>
</dbReference>
<dbReference type="Pfam" id="PF07883">
    <property type="entry name" value="Cupin_2"/>
    <property type="match status" value="1"/>
</dbReference>
<reference evidence="2 3" key="1">
    <citation type="submission" date="2019-06" db="EMBL/GenBank/DDBJ databases">
        <title>Draft genome of C. phoceense Strain 272.</title>
        <authorList>
            <person name="Pacheco L.G.C."/>
            <person name="Barberis C.M."/>
            <person name="Almuzara M.N."/>
            <person name="Traglia G.M."/>
            <person name="Santos C.S."/>
            <person name="Rocha D.J.P.G."/>
            <person name="Aguiar E.R.G.R."/>
            <person name="Vay C.A."/>
        </authorList>
    </citation>
    <scope>NUCLEOTIDE SEQUENCE [LARGE SCALE GENOMIC DNA]</scope>
    <source>
        <strain evidence="2 3">272</strain>
    </source>
</reference>
<dbReference type="Gene3D" id="2.60.120.10">
    <property type="entry name" value="Jelly Rolls"/>
    <property type="match status" value="1"/>
</dbReference>
<dbReference type="InterPro" id="IPR011051">
    <property type="entry name" value="RmlC_Cupin_sf"/>
</dbReference>
<dbReference type="EMBL" id="VHIR01000001">
    <property type="protein sequence ID" value="TQE44601.1"/>
    <property type="molecule type" value="Genomic_DNA"/>
</dbReference>
<evidence type="ECO:0000313" key="3">
    <source>
        <dbReference type="Proteomes" id="UP000318080"/>
    </source>
</evidence>
<dbReference type="AlphaFoldDB" id="A0A540RA31"/>
<evidence type="ECO:0000313" key="2">
    <source>
        <dbReference type="EMBL" id="TQE44601.1"/>
    </source>
</evidence>
<keyword evidence="3" id="KW-1185">Reference proteome</keyword>
<dbReference type="PANTHER" id="PTHR37694:SF1">
    <property type="entry name" value="SLR8022 PROTEIN"/>
    <property type="match status" value="1"/>
</dbReference>
<proteinExistence type="predicted"/>
<dbReference type="RefSeq" id="WP_068801885.1">
    <property type="nucleotide sequence ID" value="NZ_LT596208.1"/>
</dbReference>
<feature type="domain" description="Cupin type-2" evidence="1">
    <location>
        <begin position="62"/>
        <end position="122"/>
    </location>
</feature>
<dbReference type="Proteomes" id="UP000318080">
    <property type="component" value="Unassembled WGS sequence"/>
</dbReference>
<dbReference type="InterPro" id="IPR014710">
    <property type="entry name" value="RmlC-like_jellyroll"/>
</dbReference>
<dbReference type="SUPFAM" id="SSF51182">
    <property type="entry name" value="RmlC-like cupins"/>
    <property type="match status" value="1"/>
</dbReference>
<dbReference type="GeneID" id="79853345"/>
<dbReference type="STRING" id="1686286.GCA_900092335_02180"/>
<sequence>MTTPENPSSLPINDVTTFGDAAHEGGGLVFFDFLAEAPAADASRPRPAVKRALSGHRANHIVFTFVPGQTLPDHKAAHPITVQVLTGSVLFECEGDTHELHPGVAVHLPAYLPHAVRLPEDSDHGQAIMLLTMHTGE</sequence>
<dbReference type="PANTHER" id="PTHR37694">
    <property type="entry name" value="SLR8022 PROTEIN"/>
    <property type="match status" value="1"/>
</dbReference>
<organism evidence="2 3">
    <name type="scientific">Corynebacterium phoceense</name>
    <dbReference type="NCBI Taxonomy" id="1686286"/>
    <lineage>
        <taxon>Bacteria</taxon>
        <taxon>Bacillati</taxon>
        <taxon>Actinomycetota</taxon>
        <taxon>Actinomycetes</taxon>
        <taxon>Mycobacteriales</taxon>
        <taxon>Corynebacteriaceae</taxon>
        <taxon>Corynebacterium</taxon>
    </lineage>
</organism>
<accession>A0A540RA31</accession>
<protein>
    <submittedName>
        <fullName evidence="2">Cupin domain-containing protein</fullName>
    </submittedName>
</protein>
<name>A0A540RA31_9CORY</name>
<gene>
    <name evidence="2" type="ORF">EJK80_00470</name>
</gene>
<evidence type="ECO:0000259" key="1">
    <source>
        <dbReference type="Pfam" id="PF07883"/>
    </source>
</evidence>